<evidence type="ECO:0000259" key="11">
    <source>
        <dbReference type="PROSITE" id="PS51645"/>
    </source>
</evidence>
<dbReference type="InterPro" id="IPR036155">
    <property type="entry name" value="Crypto/Photolyase_N_sf"/>
</dbReference>
<evidence type="ECO:0000313" key="13">
    <source>
        <dbReference type="Proteomes" id="UP000228945"/>
    </source>
</evidence>
<dbReference type="PROSITE" id="PS00691">
    <property type="entry name" value="DNA_PHOTOLYASES_1_2"/>
    <property type="match status" value="1"/>
</dbReference>
<evidence type="ECO:0000256" key="2">
    <source>
        <dbReference type="ARBA" id="ARBA00013149"/>
    </source>
</evidence>
<evidence type="ECO:0000256" key="1">
    <source>
        <dbReference type="ARBA" id="ARBA00001932"/>
    </source>
</evidence>
<dbReference type="InterPro" id="IPR002081">
    <property type="entry name" value="Cryptochrome/DNA_photolyase_1"/>
</dbReference>
<dbReference type="PANTHER" id="PTHR11455:SF9">
    <property type="entry name" value="CRYPTOCHROME CIRCADIAN CLOCK 5 ISOFORM X1"/>
    <property type="match status" value="1"/>
</dbReference>
<gene>
    <name evidence="12" type="ORF">CSW64_10590</name>
</gene>
<dbReference type="InterPro" id="IPR006050">
    <property type="entry name" value="DNA_photolyase_N"/>
</dbReference>
<evidence type="ECO:0000256" key="5">
    <source>
        <dbReference type="ARBA" id="ARBA00022827"/>
    </source>
</evidence>
<dbReference type="KEGG" id="cmb:CSW64_10590"/>
<dbReference type="Gene3D" id="1.10.579.10">
    <property type="entry name" value="DNA Cyclobutane Dipyrimidine Photolyase, subunit A, domain 3"/>
    <property type="match status" value="1"/>
</dbReference>
<evidence type="ECO:0000256" key="9">
    <source>
        <dbReference type="PIRSR" id="PIRSR602081-2"/>
    </source>
</evidence>
<comment type="catalytic activity">
    <reaction evidence="7">
        <text>cyclobutadipyrimidine (in DNA) = 2 pyrimidine residues (in DNA).</text>
        <dbReference type="EC" id="4.1.99.3"/>
    </reaction>
</comment>
<dbReference type="InterPro" id="IPR018394">
    <property type="entry name" value="DNA_photolyase_1_CS_C"/>
</dbReference>
<dbReference type="PANTHER" id="PTHR11455">
    <property type="entry name" value="CRYPTOCHROME"/>
    <property type="match status" value="1"/>
</dbReference>
<feature type="site" description="Electron transfer via tryptophanyl radical" evidence="9">
    <location>
        <position position="380"/>
    </location>
</feature>
<name>A0A2D2AXX1_9CAUL</name>
<dbReference type="GO" id="GO:0003677">
    <property type="term" value="F:DNA binding"/>
    <property type="evidence" value="ECO:0007669"/>
    <property type="project" value="TreeGrafter"/>
</dbReference>
<dbReference type="Proteomes" id="UP000228945">
    <property type="component" value="Chromosome"/>
</dbReference>
<dbReference type="EMBL" id="CP024201">
    <property type="protein sequence ID" value="ATQ42823.1"/>
    <property type="molecule type" value="Genomic_DNA"/>
</dbReference>
<feature type="site" description="Electron transfer via tryptophanyl radical" evidence="9">
    <location>
        <position position="357"/>
    </location>
</feature>
<evidence type="ECO:0000256" key="4">
    <source>
        <dbReference type="ARBA" id="ARBA00022630"/>
    </source>
</evidence>
<dbReference type="Gene3D" id="3.40.50.620">
    <property type="entry name" value="HUPs"/>
    <property type="match status" value="1"/>
</dbReference>
<dbReference type="EC" id="4.1.99.3" evidence="2"/>
<dbReference type="InterPro" id="IPR014729">
    <property type="entry name" value="Rossmann-like_a/b/a_fold"/>
</dbReference>
<evidence type="ECO:0000313" key="12">
    <source>
        <dbReference type="EMBL" id="ATQ42823.1"/>
    </source>
</evidence>
<comment type="cofactor">
    <cofactor evidence="1">
        <name>(6R)-5,10-methylene-5,6,7,8-tetrahydrofolate</name>
        <dbReference type="ChEBI" id="CHEBI:15636"/>
    </cofactor>
</comment>
<dbReference type="OrthoDB" id="9772484at2"/>
<protein>
    <recommendedName>
        <fullName evidence="3">Deoxyribodipyrimidine photo-lyase</fullName>
        <ecNumber evidence="2">4.1.99.3</ecNumber>
    </recommendedName>
</protein>
<keyword evidence="13" id="KW-1185">Reference proteome</keyword>
<dbReference type="GO" id="GO:0000719">
    <property type="term" value="P:photoreactive repair"/>
    <property type="evidence" value="ECO:0007669"/>
    <property type="project" value="UniProtKB-ARBA"/>
</dbReference>
<dbReference type="InterPro" id="IPR036134">
    <property type="entry name" value="Crypto/Photolyase_FAD-like_sf"/>
</dbReference>
<accession>A0A2D2AXX1</accession>
<dbReference type="Pfam" id="PF03441">
    <property type="entry name" value="FAD_binding_7"/>
    <property type="match status" value="1"/>
</dbReference>
<organism evidence="12 13">
    <name type="scientific">Caulobacter mirabilis</name>
    <dbReference type="NCBI Taxonomy" id="69666"/>
    <lineage>
        <taxon>Bacteria</taxon>
        <taxon>Pseudomonadati</taxon>
        <taxon>Pseudomonadota</taxon>
        <taxon>Alphaproteobacteria</taxon>
        <taxon>Caulobacterales</taxon>
        <taxon>Caulobacteraceae</taxon>
        <taxon>Caulobacter</taxon>
    </lineage>
</organism>
<evidence type="ECO:0000256" key="8">
    <source>
        <dbReference type="PIRSR" id="PIRSR602081-1"/>
    </source>
</evidence>
<dbReference type="GO" id="GO:0009416">
    <property type="term" value="P:response to light stimulus"/>
    <property type="evidence" value="ECO:0007669"/>
    <property type="project" value="TreeGrafter"/>
</dbReference>
<feature type="binding site" evidence="8">
    <location>
        <begin position="370"/>
        <end position="372"/>
    </location>
    <ligand>
        <name>FAD</name>
        <dbReference type="ChEBI" id="CHEBI:57692"/>
    </ligand>
</feature>
<keyword evidence="6 10" id="KW-0157">Chromophore</keyword>
<feature type="binding site" evidence="8">
    <location>
        <position position="270"/>
    </location>
    <ligand>
        <name>FAD</name>
        <dbReference type="ChEBI" id="CHEBI:57692"/>
    </ligand>
</feature>
<dbReference type="AlphaFoldDB" id="A0A2D2AXX1"/>
<dbReference type="PROSITE" id="PS00394">
    <property type="entry name" value="DNA_PHOTOLYASES_1_1"/>
    <property type="match status" value="1"/>
</dbReference>
<proteinExistence type="inferred from homology"/>
<evidence type="ECO:0000256" key="10">
    <source>
        <dbReference type="RuleBase" id="RU004182"/>
    </source>
</evidence>
<comment type="cofactor">
    <cofactor evidence="8">
        <name>FAD</name>
        <dbReference type="ChEBI" id="CHEBI:57692"/>
    </cofactor>
    <text evidence="8">Binds 1 FAD per subunit.</text>
</comment>
<evidence type="ECO:0000256" key="6">
    <source>
        <dbReference type="ARBA" id="ARBA00022991"/>
    </source>
</evidence>
<feature type="binding site" evidence="8">
    <location>
        <begin position="236"/>
        <end position="240"/>
    </location>
    <ligand>
        <name>FAD</name>
        <dbReference type="ChEBI" id="CHEBI:57692"/>
    </ligand>
</feature>
<dbReference type="SUPFAM" id="SSF52425">
    <property type="entry name" value="Cryptochrome/photolyase, N-terminal domain"/>
    <property type="match status" value="1"/>
</dbReference>
<sequence>MTSPAPAILWFRQDLRLADNPALAAAAASGRAVIPLYVLDETARPLGGASRWWLERSLAALDADLRARGSRLVFRRGDPRLQIGELVATTGAEAVFWNRLYDGHSVARDSELKSDLKADGVEAISCNGGLLVEPWTVKTGAGDPYRVFTPYWRAAQSKIEPLPALDAETQISAPNHWPDSDNLSDWKLYERRPDWAKGFNDWTPGEAGARAALARFLDEPAATYAEDRDRPDRVGTSRLSPHLHFGEIGPRQVWRALRGRDLPAGQADKFLAEIGWREFNHHLLFHWPDLPIRNFKSEFDRFEWRDDEPGFRAWARGLTGYPIVDAGMRELWATGWMHNRVRMIVASFLIKDLMIDWRRGEAWFWDTLVDADIAQNAGNWQWVAGSGADASPWFRIFNPVTQGQKFDPDGDYVRKWIPELAGLSSKTVHAPWIASDSELQSAGVRLGETYPRPVVDHAEARERALDAYVPVRNG</sequence>
<dbReference type="SUPFAM" id="SSF48173">
    <property type="entry name" value="Cryptochrome/photolyase FAD-binding domain"/>
    <property type="match status" value="1"/>
</dbReference>
<keyword evidence="4 8" id="KW-0285">Flavoprotein</keyword>
<dbReference type="GO" id="GO:0003904">
    <property type="term" value="F:deoxyribodipyrimidine photo-lyase activity"/>
    <property type="evidence" value="ECO:0007669"/>
    <property type="project" value="UniProtKB-EC"/>
</dbReference>
<dbReference type="FunFam" id="1.10.579.10:FF:000003">
    <property type="entry name" value="Deoxyribodipyrimidine photo-lyase"/>
    <property type="match status" value="1"/>
</dbReference>
<dbReference type="PRINTS" id="PR00147">
    <property type="entry name" value="DNAPHOTLYASE"/>
</dbReference>
<keyword evidence="5 8" id="KW-0274">FAD</keyword>
<feature type="site" description="Electron transfer via tryptophanyl radical" evidence="9">
    <location>
        <position position="304"/>
    </location>
</feature>
<evidence type="ECO:0000256" key="7">
    <source>
        <dbReference type="ARBA" id="ARBA00033999"/>
    </source>
</evidence>
<reference evidence="12 13" key="1">
    <citation type="submission" date="2017-10" db="EMBL/GenBank/DDBJ databases">
        <title>Genome sequence of Caulobacter mirabilis FWC38.</title>
        <authorList>
            <person name="Fiebig A."/>
            <person name="Crosson S."/>
        </authorList>
    </citation>
    <scope>NUCLEOTIDE SEQUENCE [LARGE SCALE GENOMIC DNA]</scope>
    <source>
        <strain evidence="12 13">FWC 38</strain>
    </source>
</reference>
<dbReference type="Gene3D" id="1.25.40.80">
    <property type="match status" value="1"/>
</dbReference>
<comment type="similarity">
    <text evidence="10">Belongs to the DNA photolyase family.</text>
</comment>
<evidence type="ECO:0000256" key="3">
    <source>
        <dbReference type="ARBA" id="ARBA00014046"/>
    </source>
</evidence>
<feature type="binding site" evidence="8">
    <location>
        <position position="224"/>
    </location>
    <ligand>
        <name>FAD</name>
        <dbReference type="ChEBI" id="CHEBI:57692"/>
    </ligand>
</feature>
<dbReference type="PROSITE" id="PS51645">
    <property type="entry name" value="PHR_CRY_ALPHA_BETA"/>
    <property type="match status" value="1"/>
</dbReference>
<dbReference type="GO" id="GO:0071949">
    <property type="term" value="F:FAD binding"/>
    <property type="evidence" value="ECO:0007669"/>
    <property type="project" value="TreeGrafter"/>
</dbReference>
<feature type="domain" description="Photolyase/cryptochrome alpha/beta" evidence="11">
    <location>
        <begin position="5"/>
        <end position="131"/>
    </location>
</feature>
<keyword evidence="12" id="KW-0456">Lyase</keyword>
<dbReference type="InterPro" id="IPR005101">
    <property type="entry name" value="Cryptochr/Photolyase_FAD-bd"/>
</dbReference>
<dbReference type="RefSeq" id="WP_099622076.1">
    <property type="nucleotide sequence ID" value="NZ_CP024201.1"/>
</dbReference>
<dbReference type="Pfam" id="PF00875">
    <property type="entry name" value="DNA_photolyase"/>
    <property type="match status" value="1"/>
</dbReference>